<dbReference type="InterPro" id="IPR001296">
    <property type="entry name" value="Glyco_trans_1"/>
</dbReference>
<protein>
    <submittedName>
        <fullName evidence="3">Glycosyltransferase, group 1 family protein</fullName>
        <ecNumber evidence="3">2.4.-.-</ecNumber>
    </submittedName>
</protein>
<dbReference type="Pfam" id="PF13579">
    <property type="entry name" value="Glyco_trans_4_4"/>
    <property type="match status" value="1"/>
</dbReference>
<accession>D1PQ72</accession>
<dbReference type="PANTHER" id="PTHR12526">
    <property type="entry name" value="GLYCOSYLTRANSFERASE"/>
    <property type="match status" value="1"/>
</dbReference>
<dbReference type="CAZy" id="GT4">
    <property type="family name" value="Glycosyltransferase Family 4"/>
</dbReference>
<evidence type="ECO:0000259" key="2">
    <source>
        <dbReference type="Pfam" id="PF13579"/>
    </source>
</evidence>
<keyword evidence="4" id="KW-1185">Reference proteome</keyword>
<proteinExistence type="predicted"/>
<feature type="domain" description="Glycosyltransferase subfamily 4-like N-terminal" evidence="2">
    <location>
        <begin position="19"/>
        <end position="196"/>
    </location>
</feature>
<keyword evidence="3" id="KW-0328">Glycosyltransferase</keyword>
<dbReference type="HOGENOM" id="CLU_009583_11_2_9"/>
<dbReference type="Pfam" id="PF00534">
    <property type="entry name" value="Glycos_transf_1"/>
    <property type="match status" value="1"/>
</dbReference>
<dbReference type="CDD" id="cd03794">
    <property type="entry name" value="GT4_WbuB-like"/>
    <property type="match status" value="1"/>
</dbReference>
<sequence>MKILVVCQHYWPEPYPLPDLCEELVRRGHSVDLITDVPNYPMGITYPEYRHGARRREVHNGVRITRTFTIARRHNAVFRLLNYYSYAWSSSQYARHLREDYDVVFTNQTSPVMMSSAAFAYARRHGKKVVMYCMDLWPACLAAGGLGESSPVYRFFDRESRRLYNQPDRILITSRMFRAYLVERHGVDDGKIAYLPQYAAARFDALPPPASGKQTVDLMFAGNVGAAQSLTTVLEAAALLRDQPQLRWHIVGDGSELAHLQKLAAEKQLDCVIFHGRKPPEEMPRYYAMADAMLVTLTADPFISLTLPGKVQTYMAAGKPILAAAAGEIPQVLAAARCGWCAKAENAADLAQKVRQFLACPDKAQLGRNARAYYEAHFTRDRFMDTLERELAACAGPTHSDKGCCKI</sequence>
<dbReference type="Gene3D" id="3.40.50.2000">
    <property type="entry name" value="Glycogen Phosphorylase B"/>
    <property type="match status" value="2"/>
</dbReference>
<name>D1PQ72_9FIRM</name>
<dbReference type="RefSeq" id="WP_007047902.1">
    <property type="nucleotide sequence ID" value="NZ_GG704770.1"/>
</dbReference>
<evidence type="ECO:0000259" key="1">
    <source>
        <dbReference type="Pfam" id="PF00534"/>
    </source>
</evidence>
<dbReference type="EMBL" id="ACBY02000032">
    <property type="protein sequence ID" value="EFB75182.1"/>
    <property type="molecule type" value="Genomic_DNA"/>
</dbReference>
<dbReference type="EC" id="2.4.-.-" evidence="3"/>
<dbReference type="GO" id="GO:0016757">
    <property type="term" value="F:glycosyltransferase activity"/>
    <property type="evidence" value="ECO:0007669"/>
    <property type="project" value="UniProtKB-KW"/>
</dbReference>
<dbReference type="SUPFAM" id="SSF53756">
    <property type="entry name" value="UDP-Glycosyltransferase/glycogen phosphorylase"/>
    <property type="match status" value="1"/>
</dbReference>
<dbReference type="AlphaFoldDB" id="D1PQ72"/>
<dbReference type="eggNOG" id="COG0438">
    <property type="taxonomic scope" value="Bacteria"/>
</dbReference>
<gene>
    <name evidence="3" type="ORF">SUBVAR_06540</name>
</gene>
<dbReference type="Proteomes" id="UP000003438">
    <property type="component" value="Unassembled WGS sequence"/>
</dbReference>
<feature type="domain" description="Glycosyl transferase family 1" evidence="1">
    <location>
        <begin position="217"/>
        <end position="371"/>
    </location>
</feature>
<evidence type="ECO:0000313" key="3">
    <source>
        <dbReference type="EMBL" id="EFB75182.1"/>
    </source>
</evidence>
<dbReference type="InterPro" id="IPR028098">
    <property type="entry name" value="Glyco_trans_4-like_N"/>
</dbReference>
<dbReference type="OrthoDB" id="9811902at2"/>
<dbReference type="STRING" id="411471.SUBVAR_06540"/>
<evidence type="ECO:0000313" key="4">
    <source>
        <dbReference type="Proteomes" id="UP000003438"/>
    </source>
</evidence>
<organism evidence="3 4">
    <name type="scientific">Subdoligranulum variabile DSM 15176</name>
    <dbReference type="NCBI Taxonomy" id="411471"/>
    <lineage>
        <taxon>Bacteria</taxon>
        <taxon>Bacillati</taxon>
        <taxon>Bacillota</taxon>
        <taxon>Clostridia</taxon>
        <taxon>Eubacteriales</taxon>
        <taxon>Oscillospiraceae</taxon>
        <taxon>Subdoligranulum</taxon>
    </lineage>
</organism>
<keyword evidence="3" id="KW-0808">Transferase</keyword>
<reference evidence="3" key="1">
    <citation type="submission" date="2009-12" db="EMBL/GenBank/DDBJ databases">
        <authorList>
            <person name="Weinstock G."/>
            <person name="Sodergren E."/>
            <person name="Clifton S."/>
            <person name="Fulton L."/>
            <person name="Fulton B."/>
            <person name="Courtney L."/>
            <person name="Fronick C."/>
            <person name="Harrison M."/>
            <person name="Strong C."/>
            <person name="Farmer C."/>
            <person name="Delahaunty K."/>
            <person name="Markovic C."/>
            <person name="Hall O."/>
            <person name="Minx P."/>
            <person name="Tomlinson C."/>
            <person name="Mitreva M."/>
            <person name="Nelson J."/>
            <person name="Hou S."/>
            <person name="Wollam A."/>
            <person name="Pepin K.H."/>
            <person name="Johnson M."/>
            <person name="Bhonagiri V."/>
            <person name="Nash W.E."/>
            <person name="Warren W."/>
            <person name="Chinwalla A."/>
            <person name="Mardis E.R."/>
            <person name="Wilson R.K."/>
        </authorList>
    </citation>
    <scope>NUCLEOTIDE SEQUENCE [LARGE SCALE GENOMIC DNA]</scope>
    <source>
        <strain evidence="3">DSM 15176</strain>
    </source>
</reference>
<comment type="caution">
    <text evidence="3">The sequence shown here is derived from an EMBL/GenBank/DDBJ whole genome shotgun (WGS) entry which is preliminary data.</text>
</comment>